<dbReference type="RefSeq" id="WP_315624393.1">
    <property type="nucleotide sequence ID" value="NZ_JAUHMF010000001.1"/>
</dbReference>
<evidence type="ECO:0000313" key="1">
    <source>
        <dbReference type="EMBL" id="MDT8897738.1"/>
    </source>
</evidence>
<dbReference type="EMBL" id="JAUHMF010000001">
    <property type="protein sequence ID" value="MDT8897738.1"/>
    <property type="molecule type" value="Genomic_DNA"/>
</dbReference>
<reference evidence="1 2" key="1">
    <citation type="submission" date="2023-07" db="EMBL/GenBank/DDBJ databases">
        <title>Novel species of Thermanaerothrix with wide hydrolytic capabilities.</title>
        <authorList>
            <person name="Zayulina K.S."/>
            <person name="Podosokorskaya O.A."/>
            <person name="Elcheninov A.G."/>
        </authorList>
    </citation>
    <scope>NUCLEOTIDE SEQUENCE [LARGE SCALE GENOMIC DNA]</scope>
    <source>
        <strain evidence="1 2">4228-RoL</strain>
    </source>
</reference>
<organism evidence="1 2">
    <name type="scientific">Thermanaerothrix solaris</name>
    <dbReference type="NCBI Taxonomy" id="3058434"/>
    <lineage>
        <taxon>Bacteria</taxon>
        <taxon>Bacillati</taxon>
        <taxon>Chloroflexota</taxon>
        <taxon>Anaerolineae</taxon>
        <taxon>Anaerolineales</taxon>
        <taxon>Anaerolineaceae</taxon>
        <taxon>Thermanaerothrix</taxon>
    </lineage>
</organism>
<sequence>MFEILSQLNTFRIDYFADPRIPQPEGVGLYVNGALSSNQPYSREAKQALVVGLCLILRCGLAGQLAVVYVDITSTSNLLPPAYAQMKQDLERGFIQCILVANPPALQRSPALHEDWKAFRKQHSEVRWFIPDPRWKQVRPIRSTLLIMSA</sequence>
<keyword evidence="2" id="KW-1185">Reference proteome</keyword>
<comment type="caution">
    <text evidence="1">The sequence shown here is derived from an EMBL/GenBank/DDBJ whole genome shotgun (WGS) entry which is preliminary data.</text>
</comment>
<dbReference type="Proteomes" id="UP001254165">
    <property type="component" value="Unassembled WGS sequence"/>
</dbReference>
<protein>
    <submittedName>
        <fullName evidence="1">Uncharacterized protein</fullName>
    </submittedName>
</protein>
<name>A0ABU3NNH6_9CHLR</name>
<accession>A0ABU3NNH6</accession>
<evidence type="ECO:0000313" key="2">
    <source>
        <dbReference type="Proteomes" id="UP001254165"/>
    </source>
</evidence>
<proteinExistence type="predicted"/>
<gene>
    <name evidence="1" type="ORF">QYE77_05620</name>
</gene>